<name>A0A0J7J0H0_9FLAO</name>
<organism evidence="1 2">
    <name type="scientific">Chryseobacterium koreense CCUG 49689</name>
    <dbReference type="NCBI Taxonomy" id="1304281"/>
    <lineage>
        <taxon>Bacteria</taxon>
        <taxon>Pseudomonadati</taxon>
        <taxon>Bacteroidota</taxon>
        <taxon>Flavobacteriia</taxon>
        <taxon>Flavobacteriales</taxon>
        <taxon>Weeksellaceae</taxon>
        <taxon>Chryseobacterium group</taxon>
        <taxon>Chryseobacterium</taxon>
    </lineage>
</organism>
<dbReference type="RefSeq" id="WP_048498909.1">
    <property type="nucleotide sequence ID" value="NZ_LFNG01000005.1"/>
</dbReference>
<dbReference type="AlphaFoldDB" id="A0A0J7J0H0"/>
<comment type="caution">
    <text evidence="1">The sequence shown here is derived from an EMBL/GenBank/DDBJ whole genome shotgun (WGS) entry which is preliminary data.</text>
</comment>
<dbReference type="Pfam" id="PF10604">
    <property type="entry name" value="Polyketide_cyc2"/>
    <property type="match status" value="1"/>
</dbReference>
<evidence type="ECO:0000313" key="1">
    <source>
        <dbReference type="EMBL" id="KMQ71943.1"/>
    </source>
</evidence>
<gene>
    <name evidence="1" type="ORF">ACM44_04725</name>
</gene>
<dbReference type="PATRIC" id="fig|1304281.5.peg.1019"/>
<proteinExistence type="predicted"/>
<dbReference type="OrthoDB" id="9807923at2"/>
<dbReference type="EMBL" id="LFNG01000005">
    <property type="protein sequence ID" value="KMQ71943.1"/>
    <property type="molecule type" value="Genomic_DNA"/>
</dbReference>
<keyword evidence="2" id="KW-1185">Reference proteome</keyword>
<dbReference type="STRING" id="1304281.ACM44_04725"/>
<accession>A0A0J7J0H0</accession>
<evidence type="ECO:0008006" key="3">
    <source>
        <dbReference type="Google" id="ProtNLM"/>
    </source>
</evidence>
<dbReference type="Proteomes" id="UP000035900">
    <property type="component" value="Unassembled WGS sequence"/>
</dbReference>
<evidence type="ECO:0000313" key="2">
    <source>
        <dbReference type="Proteomes" id="UP000035900"/>
    </source>
</evidence>
<dbReference type="InterPro" id="IPR019587">
    <property type="entry name" value="Polyketide_cyclase/dehydratase"/>
</dbReference>
<dbReference type="InterPro" id="IPR023393">
    <property type="entry name" value="START-like_dom_sf"/>
</dbReference>
<dbReference type="Gene3D" id="3.30.530.20">
    <property type="match status" value="1"/>
</dbReference>
<reference evidence="1 2" key="1">
    <citation type="journal article" date="2004" name="Int. J. Syst. Evol. Microbiol.">
        <title>Kaistella koreensis gen. nov., sp. nov., a novel member of the Chryseobacterium-Bergeyella-Riemerella branch.</title>
        <authorList>
            <person name="Kim M.K."/>
            <person name="Im W.T."/>
            <person name="Shin Y.K."/>
            <person name="Lim J.H."/>
            <person name="Kim S.H."/>
            <person name="Lee B.C."/>
            <person name="Park M.Y."/>
            <person name="Lee K.Y."/>
            <person name="Lee S.T."/>
        </authorList>
    </citation>
    <scope>NUCLEOTIDE SEQUENCE [LARGE SCALE GENOMIC DNA]</scope>
    <source>
        <strain evidence="1 2">CCUG 49689</strain>
    </source>
</reference>
<dbReference type="SUPFAM" id="SSF55961">
    <property type="entry name" value="Bet v1-like"/>
    <property type="match status" value="1"/>
</dbReference>
<sequence>MKKFLKILLAIVVLLVIIMFLMGKKYHFETSTVINAPAEKVYQHMNSMKSFNEWNPWMHLDPNLKLEYSGTTGEVGDKYCWSGNDKVGKGCHEITALVPNQKQSTKMLFKEPFESDATSDLILSPEGNSTNVTWTMDCELDYPMNLMKLFMDKEMEKSYGGGLKTLKELSEK</sequence>
<dbReference type="CDD" id="cd07818">
    <property type="entry name" value="SRPBCC_1"/>
    <property type="match status" value="1"/>
</dbReference>
<protein>
    <recommendedName>
        <fullName evidence="3">Polyketide cyclase</fullName>
    </recommendedName>
</protein>